<keyword evidence="3" id="KW-0812">Transmembrane</keyword>
<dbReference type="PROSITE" id="PS51779">
    <property type="entry name" value="POTRA"/>
    <property type="match status" value="1"/>
</dbReference>
<keyword evidence="2" id="KW-1134">Transmembrane beta strand</keyword>
<sequence>MIREGKIVRLGIALCLMLSFALAMGQGMVAEIEIRGLKNVNQEPIMASLRLKVGQPYTQVQLDQDRRSVEEIGFFQAVDARAEELPDKNWKIVIEVVEFPVIKELRIIGNSVVSTEEIERILREVPSLPIAPGYVYNLNGERACTDAISKLYSDRGYFAQFAEFGPMPGSPETITVSILELVVDSVAIQGATRTRPYVFQRLIRTKPGEAFNLQTWTDDLRRIYNTQWFETVEPLQRETDDIAKIALVVNVKEARTGMFNVGVQVDPRSSVAGLLSFSDSNFRGTGQSVRLNFLQGTSGGGTSVNLDYGNPIFDDRGTALNVSVFSQIVYRFMGTSFGGNQIPTEDSRYFERRTGAIVGMTRTVKRDTFLSTGVRFENIKTSELDTSSTTGFIQQDGDVASISGALTINRRDVDIEPSRGNWIRLSLEPGYTRITKVGGDAGGDDILGSHTFVRTGIEYRHYFTNQPPRGRELDAPRRVVAFRAKAGLVAGTVPFFEQFFVGGSDTLRGYPEDRFWGKNMAAVTLEYRHPVQKSFNAIAFVDYGGAWGGFGTVNEFTQSKSAQFKLGYGLGFSFRTPLGPIRLDFGWNQDGGSRTHFLIGTSF</sequence>
<evidence type="ECO:0000313" key="6">
    <source>
        <dbReference type="EMBL" id="BBO22987.1"/>
    </source>
</evidence>
<gene>
    <name evidence="6" type="ORF">NPRO_05820</name>
</gene>
<dbReference type="Proteomes" id="UP000662873">
    <property type="component" value="Chromosome"/>
</dbReference>
<organism evidence="6 7">
    <name type="scientific">Candidatus Nitrosymbiomonas proteolyticus</name>
    <dbReference type="NCBI Taxonomy" id="2608984"/>
    <lineage>
        <taxon>Bacteria</taxon>
        <taxon>Bacillati</taxon>
        <taxon>Armatimonadota</taxon>
        <taxon>Armatimonadota incertae sedis</taxon>
        <taxon>Candidatus Nitrosymbiomonas</taxon>
    </lineage>
</organism>
<keyword evidence="4" id="KW-0472">Membrane</keyword>
<dbReference type="Pfam" id="PF01103">
    <property type="entry name" value="Omp85"/>
    <property type="match status" value="1"/>
</dbReference>
<dbReference type="AlphaFoldDB" id="A0A809S338"/>
<accession>A0A809S338</accession>
<dbReference type="InterPro" id="IPR010827">
    <property type="entry name" value="BamA/TamA_POTRA"/>
</dbReference>
<dbReference type="PANTHER" id="PTHR12815">
    <property type="entry name" value="SORTING AND ASSEMBLY MACHINERY SAMM50 PROTEIN FAMILY MEMBER"/>
    <property type="match status" value="1"/>
</dbReference>
<evidence type="ECO:0000256" key="2">
    <source>
        <dbReference type="ARBA" id="ARBA00022452"/>
    </source>
</evidence>
<dbReference type="EMBL" id="AP021858">
    <property type="protein sequence ID" value="BBO22987.1"/>
    <property type="molecule type" value="Genomic_DNA"/>
</dbReference>
<dbReference type="KEGG" id="npy:NPRO_05820"/>
<evidence type="ECO:0000313" key="7">
    <source>
        <dbReference type="Proteomes" id="UP000662873"/>
    </source>
</evidence>
<dbReference type="Gene3D" id="3.10.20.310">
    <property type="entry name" value="membrane protein fhac"/>
    <property type="match status" value="3"/>
</dbReference>
<dbReference type="InterPro" id="IPR034746">
    <property type="entry name" value="POTRA"/>
</dbReference>
<evidence type="ECO:0000256" key="1">
    <source>
        <dbReference type="ARBA" id="ARBA00004370"/>
    </source>
</evidence>
<name>A0A809S338_9BACT</name>
<dbReference type="Pfam" id="PF07244">
    <property type="entry name" value="POTRA"/>
    <property type="match status" value="3"/>
</dbReference>
<evidence type="ECO:0000259" key="5">
    <source>
        <dbReference type="PROSITE" id="PS51779"/>
    </source>
</evidence>
<reference evidence="6" key="1">
    <citation type="journal article" name="DNA Res.">
        <title>The physiological potential of anammox bacteria as revealed by their core genome structure.</title>
        <authorList>
            <person name="Okubo T."/>
            <person name="Toyoda A."/>
            <person name="Fukuhara K."/>
            <person name="Uchiyama I."/>
            <person name="Harigaya Y."/>
            <person name="Kuroiwa M."/>
            <person name="Suzuki T."/>
            <person name="Murakami Y."/>
            <person name="Suwa Y."/>
            <person name="Takami H."/>
        </authorList>
    </citation>
    <scope>NUCLEOTIDE SEQUENCE</scope>
    <source>
        <strain evidence="6">317325-2</strain>
    </source>
</reference>
<dbReference type="GO" id="GO:0019867">
    <property type="term" value="C:outer membrane"/>
    <property type="evidence" value="ECO:0007669"/>
    <property type="project" value="InterPro"/>
</dbReference>
<proteinExistence type="predicted"/>
<dbReference type="InterPro" id="IPR000184">
    <property type="entry name" value="Bac_surfAg_D15"/>
</dbReference>
<protein>
    <submittedName>
        <fullName evidence="6">Beta-barrel assembly machine subunit BamA</fullName>
    </submittedName>
</protein>
<dbReference type="InterPro" id="IPR039910">
    <property type="entry name" value="D15-like"/>
</dbReference>
<feature type="domain" description="POTRA" evidence="5">
    <location>
        <begin position="27"/>
        <end position="99"/>
    </location>
</feature>
<comment type="subcellular location">
    <subcellularLocation>
        <location evidence="1">Membrane</location>
    </subcellularLocation>
</comment>
<dbReference type="Gene3D" id="2.40.160.50">
    <property type="entry name" value="membrane protein fhac: a member of the omp85/tpsb transporter family"/>
    <property type="match status" value="1"/>
</dbReference>
<dbReference type="PANTHER" id="PTHR12815:SF18">
    <property type="entry name" value="SORTING AND ASSEMBLY MACHINERY COMPONENT 50 HOMOLOG"/>
    <property type="match status" value="1"/>
</dbReference>
<evidence type="ECO:0000256" key="4">
    <source>
        <dbReference type="ARBA" id="ARBA00023136"/>
    </source>
</evidence>
<evidence type="ECO:0000256" key="3">
    <source>
        <dbReference type="ARBA" id="ARBA00022692"/>
    </source>
</evidence>